<dbReference type="Pfam" id="PF12833">
    <property type="entry name" value="HTH_18"/>
    <property type="match status" value="1"/>
</dbReference>
<dbReference type="Gene3D" id="1.10.10.60">
    <property type="entry name" value="Homeodomain-like"/>
    <property type="match status" value="2"/>
</dbReference>
<evidence type="ECO:0000259" key="6">
    <source>
        <dbReference type="PROSITE" id="PS01124"/>
    </source>
</evidence>
<dbReference type="PROSITE" id="PS50110">
    <property type="entry name" value="RESPONSE_REGULATORY"/>
    <property type="match status" value="1"/>
</dbReference>
<evidence type="ECO:0000259" key="7">
    <source>
        <dbReference type="PROSITE" id="PS50110"/>
    </source>
</evidence>
<feature type="domain" description="HTH araC/xylS-type" evidence="6">
    <location>
        <begin position="152"/>
        <end position="250"/>
    </location>
</feature>
<evidence type="ECO:0000256" key="2">
    <source>
        <dbReference type="ARBA" id="ARBA00023015"/>
    </source>
</evidence>
<gene>
    <name evidence="8" type="ORF">G4L40_06865</name>
</gene>
<sequence>MKKKASKILLIEDDISLGQTVSELLEVNDYEVKWCQNGLEAYHYLETKMPDIIVCDLMMPIMSGEELFFKIRKLKKYDEIPFLIITADMTFETKLKQLENGVNDFINKPFKIQELIFKIKNFLQYKETLMKRTIQDPFSKVTIKLKNKNFFERLNEVIIKNIKSNITIEKIASELFISKSALDKKIRRDKQVNTTKYIREFRIEYAIRLIEAGETNVQQLADSCGFNSLSYFSISFKEYTNTSPKSYIKKRNLN</sequence>
<dbReference type="SMART" id="SM00342">
    <property type="entry name" value="HTH_ARAC"/>
    <property type="match status" value="1"/>
</dbReference>
<protein>
    <submittedName>
        <fullName evidence="8">Response regulator transcription factor</fullName>
    </submittedName>
</protein>
<keyword evidence="9" id="KW-1185">Reference proteome</keyword>
<comment type="caution">
    <text evidence="8">The sequence shown here is derived from an EMBL/GenBank/DDBJ whole genome shotgun (WGS) entry which is preliminary data.</text>
</comment>
<dbReference type="InterPro" id="IPR018062">
    <property type="entry name" value="HTH_AraC-typ_CS"/>
</dbReference>
<evidence type="ECO:0000256" key="3">
    <source>
        <dbReference type="ARBA" id="ARBA00023125"/>
    </source>
</evidence>
<dbReference type="Gene3D" id="3.40.50.2300">
    <property type="match status" value="1"/>
</dbReference>
<feature type="domain" description="Response regulatory" evidence="7">
    <location>
        <begin position="7"/>
        <end position="123"/>
    </location>
</feature>
<dbReference type="Pfam" id="PF00072">
    <property type="entry name" value="Response_reg"/>
    <property type="match status" value="1"/>
</dbReference>
<keyword evidence="4" id="KW-0804">Transcription</keyword>
<dbReference type="RefSeq" id="WP_166236469.1">
    <property type="nucleotide sequence ID" value="NZ_JAAJBV010000004.1"/>
</dbReference>
<dbReference type="SUPFAM" id="SSF52172">
    <property type="entry name" value="CheY-like"/>
    <property type="match status" value="1"/>
</dbReference>
<dbReference type="SMART" id="SM00448">
    <property type="entry name" value="REC"/>
    <property type="match status" value="1"/>
</dbReference>
<proteinExistence type="predicted"/>
<dbReference type="PANTHER" id="PTHR44591:SF3">
    <property type="entry name" value="RESPONSE REGULATORY DOMAIN-CONTAINING PROTEIN"/>
    <property type="match status" value="1"/>
</dbReference>
<dbReference type="InterPro" id="IPR018060">
    <property type="entry name" value="HTH_AraC"/>
</dbReference>
<reference evidence="8 9" key="1">
    <citation type="submission" date="2020-02" db="EMBL/GenBank/DDBJ databases">
        <authorList>
            <person name="Chen W.-M."/>
        </authorList>
    </citation>
    <scope>NUCLEOTIDE SEQUENCE [LARGE SCALE GENOMIC DNA]</scope>
    <source>
        <strain evidence="8 9">TWA-26</strain>
    </source>
</reference>
<dbReference type="SUPFAM" id="SSF46689">
    <property type="entry name" value="Homeodomain-like"/>
    <property type="match status" value="1"/>
</dbReference>
<name>A0ABX0IB83_9FLAO</name>
<keyword evidence="1 5" id="KW-0597">Phosphoprotein</keyword>
<feature type="modified residue" description="4-aspartylphosphate" evidence="5">
    <location>
        <position position="56"/>
    </location>
</feature>
<dbReference type="PROSITE" id="PS00041">
    <property type="entry name" value="HTH_ARAC_FAMILY_1"/>
    <property type="match status" value="1"/>
</dbReference>
<dbReference type="InterPro" id="IPR009057">
    <property type="entry name" value="Homeodomain-like_sf"/>
</dbReference>
<dbReference type="PROSITE" id="PS01124">
    <property type="entry name" value="HTH_ARAC_FAMILY_2"/>
    <property type="match status" value="1"/>
</dbReference>
<dbReference type="InterPro" id="IPR001789">
    <property type="entry name" value="Sig_transdc_resp-reg_receiver"/>
</dbReference>
<accession>A0ABX0IB83</accession>
<dbReference type="PANTHER" id="PTHR44591">
    <property type="entry name" value="STRESS RESPONSE REGULATOR PROTEIN 1"/>
    <property type="match status" value="1"/>
</dbReference>
<dbReference type="InterPro" id="IPR011006">
    <property type="entry name" value="CheY-like_superfamily"/>
</dbReference>
<dbReference type="Proteomes" id="UP000761423">
    <property type="component" value="Unassembled WGS sequence"/>
</dbReference>
<organism evidence="8 9">
    <name type="scientific">Flavobacterium celericrescens</name>
    <dbReference type="NCBI Taxonomy" id="2709780"/>
    <lineage>
        <taxon>Bacteria</taxon>
        <taxon>Pseudomonadati</taxon>
        <taxon>Bacteroidota</taxon>
        <taxon>Flavobacteriia</taxon>
        <taxon>Flavobacteriales</taxon>
        <taxon>Flavobacteriaceae</taxon>
        <taxon>Flavobacterium</taxon>
    </lineage>
</organism>
<evidence type="ECO:0000313" key="8">
    <source>
        <dbReference type="EMBL" id="NHM04425.1"/>
    </source>
</evidence>
<dbReference type="InterPro" id="IPR050595">
    <property type="entry name" value="Bact_response_regulator"/>
</dbReference>
<keyword evidence="3" id="KW-0238">DNA-binding</keyword>
<evidence type="ECO:0000256" key="1">
    <source>
        <dbReference type="ARBA" id="ARBA00022553"/>
    </source>
</evidence>
<evidence type="ECO:0000256" key="4">
    <source>
        <dbReference type="ARBA" id="ARBA00023163"/>
    </source>
</evidence>
<keyword evidence="2" id="KW-0805">Transcription regulation</keyword>
<evidence type="ECO:0000256" key="5">
    <source>
        <dbReference type="PROSITE-ProRule" id="PRU00169"/>
    </source>
</evidence>
<dbReference type="EMBL" id="JAAJBV010000004">
    <property type="protein sequence ID" value="NHM04425.1"/>
    <property type="molecule type" value="Genomic_DNA"/>
</dbReference>
<evidence type="ECO:0000313" key="9">
    <source>
        <dbReference type="Proteomes" id="UP000761423"/>
    </source>
</evidence>